<dbReference type="AlphaFoldDB" id="A0A132MM78"/>
<keyword evidence="3" id="KW-1185">Reference proteome</keyword>
<comment type="caution">
    <text evidence="2">The sequence shown here is derived from an EMBL/GenBank/DDBJ whole genome shotgun (WGS) entry which is preliminary data.</text>
</comment>
<dbReference type="Proteomes" id="UP000070188">
    <property type="component" value="Unassembled WGS sequence"/>
</dbReference>
<dbReference type="PATRIC" id="fig|1469144.10.peg.694"/>
<gene>
    <name evidence="2" type="ORF">LI90_597</name>
</gene>
<dbReference type="EMBL" id="LAXD01000001">
    <property type="protein sequence ID" value="KWW98967.1"/>
    <property type="molecule type" value="Genomic_DNA"/>
</dbReference>
<feature type="region of interest" description="Disordered" evidence="1">
    <location>
        <begin position="1"/>
        <end position="39"/>
    </location>
</feature>
<dbReference type="STRING" id="1469144.LI90_597"/>
<protein>
    <submittedName>
        <fullName evidence="2">Uncharacterized protein</fullName>
    </submittedName>
</protein>
<proteinExistence type="predicted"/>
<accession>A0A132MM78</accession>
<evidence type="ECO:0000313" key="2">
    <source>
        <dbReference type="EMBL" id="KWW98967.1"/>
    </source>
</evidence>
<evidence type="ECO:0000256" key="1">
    <source>
        <dbReference type="SAM" id="MobiDB-lite"/>
    </source>
</evidence>
<reference evidence="3" key="1">
    <citation type="submission" date="2015-04" db="EMBL/GenBank/DDBJ databases">
        <title>Physiological reanalysis, assessment of diazotrophy, and genome sequences of multiple isolates of Streptomyces thermoautotrophicus.</title>
        <authorList>
            <person name="MacKellar D.C."/>
            <person name="Lieber L."/>
            <person name="Norman J."/>
            <person name="Bolger A."/>
            <person name="Tobin C."/>
            <person name="Murray J.W."/>
            <person name="Chang R."/>
            <person name="Ford T."/>
            <person name="Nguyen P.Q."/>
            <person name="Woodward J."/>
            <person name="Permingeat H."/>
            <person name="Joshi N.S."/>
            <person name="Silver P.A."/>
            <person name="Usadel B."/>
            <person name="Rutherford A.W."/>
            <person name="Friesen M."/>
            <person name="Prell J."/>
        </authorList>
    </citation>
    <scope>NUCLEOTIDE SEQUENCE [LARGE SCALE GENOMIC DNA]</scope>
    <source>
        <strain evidence="3">H1</strain>
    </source>
</reference>
<name>A0A132MM78_9ACTN</name>
<evidence type="ECO:0000313" key="3">
    <source>
        <dbReference type="Proteomes" id="UP000070188"/>
    </source>
</evidence>
<sequence>MPLRPGDVVSVAVAEHPPVSVRRTDAPGHPGADQEETRV</sequence>
<organism evidence="2 3">
    <name type="scientific">Carbonactinospora thermoautotrophica</name>
    <dbReference type="NCBI Taxonomy" id="1469144"/>
    <lineage>
        <taxon>Bacteria</taxon>
        <taxon>Bacillati</taxon>
        <taxon>Actinomycetota</taxon>
        <taxon>Actinomycetes</taxon>
        <taxon>Kitasatosporales</taxon>
        <taxon>Carbonactinosporaceae</taxon>
        <taxon>Carbonactinospora</taxon>
    </lineage>
</organism>